<feature type="domain" description="TonB-dependent receptor plug" evidence="16">
    <location>
        <begin position="54"/>
        <end position="168"/>
    </location>
</feature>
<dbReference type="EMBL" id="CP003418">
    <property type="protein sequence ID" value="AFH49493.1"/>
    <property type="molecule type" value="Genomic_DNA"/>
</dbReference>
<evidence type="ECO:0000256" key="3">
    <source>
        <dbReference type="ARBA" id="ARBA00022452"/>
    </source>
</evidence>
<sequence length="718" mass="79048">MRLLFNTTFVVVVCIFLFSSSVYTQSKTEAKKDTLKYQLEQVTVTATRYTENILEVPYAISILLKEQIQNTKGYGLDEALSSVPGVLAQSRSGNQDIRLVIRGFGARGAGDRSNSGTSRGVRIMLNGIPETEPDGRTSFDNIDLSLADNIEVIRSNSSALWGNASGGVVNVSTVSDFSNPFLQVGGTFGSFGFRKYTLKSGTLLGIGKLSIGVSNITFDGWRERSGSKRTIVDINLVSRLSDLTKLGVFLTGAGNLFHIPGPLTQTQFDADPKQSNTTYKQRDERRYNRLGRAGITLDHDINETHGFSSMVFVNPKYLQRSERGTFRDFTRYHFGGNLIYRNSLKFDNNIENKLVVGADEAYQDGAILFYTLSPTNGRGSTLRDNKREGANTFGAFLQDEIRFGESFSLLVGGRYDNITYYSESFIDPALGLQKKSFEKFTPKAGLTYMFSKTHSVYFNLGGGVEVPAGNETDPAGTFGQDTVYLINPLLEPIESTTLELGTKQVLFISDNSLIKSLSYDLALYYIMIKNDIIPYRGGRFYFTAGKTNRMGAEAGFNLQFDGGLSLQGSLTLSSNKYEDYKVDSVHYGVPGSFADYKDNKVAGIPDMLYYASLNYAPEFLKGVFVGFSLNGMGSYFVDDANKIEVPSYNILNAVLGVRNFIDLTENLSLSGFVSVNNLTDKKYVASAFINPDIVGGVPVYLEPGLPRNITVSVSLGIR</sequence>
<evidence type="ECO:0000313" key="18">
    <source>
        <dbReference type="Proteomes" id="UP000007394"/>
    </source>
</evidence>
<evidence type="ECO:0000256" key="4">
    <source>
        <dbReference type="ARBA" id="ARBA00022496"/>
    </source>
</evidence>
<keyword evidence="9 13" id="KW-0798">TonB box</keyword>
<keyword evidence="4" id="KW-0410">Iron transport</keyword>
<keyword evidence="18" id="KW-1185">Reference proteome</keyword>
<evidence type="ECO:0000259" key="16">
    <source>
        <dbReference type="Pfam" id="PF07715"/>
    </source>
</evidence>
<dbReference type="Gene3D" id="2.170.130.10">
    <property type="entry name" value="TonB-dependent receptor, plug domain"/>
    <property type="match status" value="1"/>
</dbReference>
<keyword evidence="10 12" id="KW-0472">Membrane</keyword>
<comment type="subcellular location">
    <subcellularLocation>
        <location evidence="1 12">Cell outer membrane</location>
        <topology evidence="1 12">Multi-pass membrane protein</topology>
    </subcellularLocation>
</comment>
<dbReference type="InterPro" id="IPR039426">
    <property type="entry name" value="TonB-dep_rcpt-like"/>
</dbReference>
<keyword evidence="5 12" id="KW-0812">Transmembrane</keyword>
<keyword evidence="11 12" id="KW-0998">Cell outer membrane</keyword>
<dbReference type="eggNOG" id="COG4774">
    <property type="taxonomic scope" value="Bacteria"/>
</dbReference>
<name>I0AKI6_IGNAJ</name>
<evidence type="ECO:0000256" key="1">
    <source>
        <dbReference type="ARBA" id="ARBA00004571"/>
    </source>
</evidence>
<feature type="chain" id="PRO_5003623843" evidence="14">
    <location>
        <begin position="25"/>
        <end position="718"/>
    </location>
</feature>
<gene>
    <name evidence="17" type="ordered locus">IALB_1786</name>
</gene>
<protein>
    <submittedName>
        <fullName evidence="17">Outer membrane receptor protein</fullName>
    </submittedName>
</protein>
<dbReference type="AlphaFoldDB" id="I0AKI6"/>
<evidence type="ECO:0000256" key="2">
    <source>
        <dbReference type="ARBA" id="ARBA00022448"/>
    </source>
</evidence>
<accession>I0AKI6</accession>
<keyword evidence="6 14" id="KW-0732">Signal</keyword>
<keyword evidence="3 12" id="KW-1134">Transmembrane beta strand</keyword>
<dbReference type="InterPro" id="IPR036942">
    <property type="entry name" value="Beta-barrel_TonB_sf"/>
</dbReference>
<keyword evidence="7" id="KW-0408">Iron</keyword>
<feature type="domain" description="TonB-dependent receptor-like beta-barrel" evidence="15">
    <location>
        <begin position="270"/>
        <end position="678"/>
    </location>
</feature>
<evidence type="ECO:0000256" key="5">
    <source>
        <dbReference type="ARBA" id="ARBA00022692"/>
    </source>
</evidence>
<evidence type="ECO:0000256" key="13">
    <source>
        <dbReference type="RuleBase" id="RU003357"/>
    </source>
</evidence>
<reference evidence="17 18" key="1">
    <citation type="journal article" date="2012" name="Front. Microbiol.">
        <title>Complete genome of Ignavibacterium album, a metabolically versatile, flagellated, facultative anaerobe from the phylum Chlorobi.</title>
        <authorList>
            <person name="Liu Z."/>
            <person name="Frigaard N.-U."/>
            <person name="Vogl K."/>
            <person name="Iino T."/>
            <person name="Ohkuma M."/>
            <person name="Overmann J."/>
            <person name="Bryant D.A."/>
        </authorList>
    </citation>
    <scope>NUCLEOTIDE SEQUENCE [LARGE SCALE GENOMIC DNA]</scope>
    <source>
        <strain evidence="18">DSM 19864 / JCM 16511 / NBRC 101810 / Mat9-16</strain>
    </source>
</reference>
<evidence type="ECO:0000259" key="15">
    <source>
        <dbReference type="Pfam" id="PF00593"/>
    </source>
</evidence>
<evidence type="ECO:0000256" key="10">
    <source>
        <dbReference type="ARBA" id="ARBA00023136"/>
    </source>
</evidence>
<evidence type="ECO:0000256" key="11">
    <source>
        <dbReference type="ARBA" id="ARBA00023237"/>
    </source>
</evidence>
<dbReference type="PANTHER" id="PTHR32552:SF68">
    <property type="entry name" value="FERRICHROME OUTER MEMBRANE TRANSPORTER_PHAGE RECEPTOR"/>
    <property type="match status" value="1"/>
</dbReference>
<dbReference type="SUPFAM" id="SSF56935">
    <property type="entry name" value="Porins"/>
    <property type="match status" value="1"/>
</dbReference>
<dbReference type="Proteomes" id="UP000007394">
    <property type="component" value="Chromosome"/>
</dbReference>
<feature type="signal peptide" evidence="14">
    <location>
        <begin position="1"/>
        <end position="24"/>
    </location>
</feature>
<dbReference type="Pfam" id="PF07715">
    <property type="entry name" value="Plug"/>
    <property type="match status" value="1"/>
</dbReference>
<keyword evidence="2 12" id="KW-0813">Transport</keyword>
<evidence type="ECO:0000256" key="7">
    <source>
        <dbReference type="ARBA" id="ARBA00023004"/>
    </source>
</evidence>
<dbReference type="Pfam" id="PF00593">
    <property type="entry name" value="TonB_dep_Rec_b-barrel"/>
    <property type="match status" value="1"/>
</dbReference>
<evidence type="ECO:0000256" key="8">
    <source>
        <dbReference type="ARBA" id="ARBA00023065"/>
    </source>
</evidence>
<evidence type="ECO:0000256" key="6">
    <source>
        <dbReference type="ARBA" id="ARBA00022729"/>
    </source>
</evidence>
<dbReference type="GO" id="GO:0015344">
    <property type="term" value="F:siderophore uptake transmembrane transporter activity"/>
    <property type="evidence" value="ECO:0007669"/>
    <property type="project" value="TreeGrafter"/>
</dbReference>
<dbReference type="RefSeq" id="WP_014560644.1">
    <property type="nucleotide sequence ID" value="NC_017464.1"/>
</dbReference>
<keyword evidence="8" id="KW-0406">Ion transport</keyword>
<dbReference type="PROSITE" id="PS52016">
    <property type="entry name" value="TONB_DEPENDENT_REC_3"/>
    <property type="match status" value="1"/>
</dbReference>
<evidence type="ECO:0000256" key="12">
    <source>
        <dbReference type="PROSITE-ProRule" id="PRU01360"/>
    </source>
</evidence>
<keyword evidence="17" id="KW-0675">Receptor</keyword>
<evidence type="ECO:0000313" key="17">
    <source>
        <dbReference type="EMBL" id="AFH49493.1"/>
    </source>
</evidence>
<comment type="similarity">
    <text evidence="12 13">Belongs to the TonB-dependent receptor family.</text>
</comment>
<organism evidence="17 18">
    <name type="scientific">Ignavibacterium album (strain DSM 19864 / JCM 16511 / NBRC 101810 / Mat9-16)</name>
    <dbReference type="NCBI Taxonomy" id="945713"/>
    <lineage>
        <taxon>Bacteria</taxon>
        <taxon>Pseudomonadati</taxon>
        <taxon>Ignavibacteriota</taxon>
        <taxon>Ignavibacteria</taxon>
        <taxon>Ignavibacteriales</taxon>
        <taxon>Ignavibacteriaceae</taxon>
        <taxon>Ignavibacterium</taxon>
    </lineage>
</organism>
<dbReference type="InterPro" id="IPR000531">
    <property type="entry name" value="Beta-barrel_TonB"/>
</dbReference>
<dbReference type="HOGENOM" id="CLU_008287_13_2_10"/>
<proteinExistence type="inferred from homology"/>
<dbReference type="PANTHER" id="PTHR32552">
    <property type="entry name" value="FERRICHROME IRON RECEPTOR-RELATED"/>
    <property type="match status" value="1"/>
</dbReference>
<evidence type="ECO:0000256" key="9">
    <source>
        <dbReference type="ARBA" id="ARBA00023077"/>
    </source>
</evidence>
<evidence type="ECO:0000256" key="14">
    <source>
        <dbReference type="SAM" id="SignalP"/>
    </source>
</evidence>
<dbReference type="CDD" id="cd01347">
    <property type="entry name" value="ligand_gated_channel"/>
    <property type="match status" value="1"/>
</dbReference>
<dbReference type="InterPro" id="IPR037066">
    <property type="entry name" value="Plug_dom_sf"/>
</dbReference>
<dbReference type="Gene3D" id="2.40.170.20">
    <property type="entry name" value="TonB-dependent receptor, beta-barrel domain"/>
    <property type="match status" value="1"/>
</dbReference>
<dbReference type="GO" id="GO:0009279">
    <property type="term" value="C:cell outer membrane"/>
    <property type="evidence" value="ECO:0007669"/>
    <property type="project" value="UniProtKB-SubCell"/>
</dbReference>
<dbReference type="InterPro" id="IPR012910">
    <property type="entry name" value="Plug_dom"/>
</dbReference>
<dbReference type="OrthoDB" id="9782587at2"/>
<dbReference type="KEGG" id="ial:IALB_1786"/>
<dbReference type="STRING" id="945713.IALB_1786"/>